<dbReference type="InParanoid" id="H1YXC5"/>
<dbReference type="InterPro" id="IPR001173">
    <property type="entry name" value="Glyco_trans_2-like"/>
</dbReference>
<dbReference type="EMBL" id="CM001436">
    <property type="protein sequence ID" value="EHQ36862.1"/>
    <property type="molecule type" value="Genomic_DNA"/>
</dbReference>
<dbReference type="PATRIC" id="fig|937775.9.peg.3174"/>
<reference evidence="2 3" key="1">
    <citation type="submission" date="2011-10" db="EMBL/GenBank/DDBJ databases">
        <title>The Improved High-Quality Draft genome of Methanoplanus limicola DSM 2279.</title>
        <authorList>
            <consortium name="US DOE Joint Genome Institute (JGI-PGF)"/>
            <person name="Lucas S."/>
            <person name="Copeland A."/>
            <person name="Lapidus A."/>
            <person name="Glavina del Rio T."/>
            <person name="Dalin E."/>
            <person name="Tice H."/>
            <person name="Bruce D."/>
            <person name="Goodwin L."/>
            <person name="Pitluck S."/>
            <person name="Peters L."/>
            <person name="Mikhailova N."/>
            <person name="Lu M."/>
            <person name="Kyrpides N."/>
            <person name="Mavromatis K."/>
            <person name="Ivanova N."/>
            <person name="Markowitz V."/>
            <person name="Cheng J.-F."/>
            <person name="Hugenholtz P."/>
            <person name="Woyke T."/>
            <person name="Wu D."/>
            <person name="Wirth R."/>
            <person name="Brambilla E.-M."/>
            <person name="Klenk H.-P."/>
            <person name="Eisen J.A."/>
        </authorList>
    </citation>
    <scope>NUCLEOTIDE SEQUENCE [LARGE SCALE GENOMIC DNA]</scope>
    <source>
        <strain evidence="2 3">DSM 2279</strain>
    </source>
</reference>
<evidence type="ECO:0000259" key="1">
    <source>
        <dbReference type="Pfam" id="PF00535"/>
    </source>
</evidence>
<dbReference type="InterPro" id="IPR029044">
    <property type="entry name" value="Nucleotide-diphossugar_trans"/>
</dbReference>
<dbReference type="OrthoDB" id="112464at2157"/>
<gene>
    <name evidence="2" type="ORF">Metlim_2828</name>
</gene>
<dbReference type="GO" id="GO:0016758">
    <property type="term" value="F:hexosyltransferase activity"/>
    <property type="evidence" value="ECO:0007669"/>
    <property type="project" value="UniProtKB-ARBA"/>
</dbReference>
<name>H1YXC5_9EURY</name>
<feature type="domain" description="Glycosyltransferase 2-like" evidence="1">
    <location>
        <begin position="6"/>
        <end position="157"/>
    </location>
</feature>
<proteinExistence type="predicted"/>
<accession>H1YXC5</accession>
<protein>
    <submittedName>
        <fullName evidence="2">Glycosyl transferase family 2</fullName>
    </submittedName>
</protein>
<keyword evidence="2" id="KW-0808">Transferase</keyword>
<keyword evidence="3" id="KW-1185">Reference proteome</keyword>
<dbReference type="RefSeq" id="WP_004079559.1">
    <property type="nucleotide sequence ID" value="NZ_CM001436.1"/>
</dbReference>
<dbReference type="PANTHER" id="PTHR22916:SF3">
    <property type="entry name" value="UDP-GLCNAC:BETAGAL BETA-1,3-N-ACETYLGLUCOSAMINYLTRANSFERASE-LIKE PROTEIN 1"/>
    <property type="match status" value="1"/>
</dbReference>
<evidence type="ECO:0000313" key="2">
    <source>
        <dbReference type="EMBL" id="EHQ36862.1"/>
    </source>
</evidence>
<dbReference type="Proteomes" id="UP000005741">
    <property type="component" value="Chromosome"/>
</dbReference>
<dbReference type="Gene3D" id="3.90.550.10">
    <property type="entry name" value="Spore Coat Polysaccharide Biosynthesis Protein SpsA, Chain A"/>
    <property type="match status" value="1"/>
</dbReference>
<dbReference type="SUPFAM" id="SSF53448">
    <property type="entry name" value="Nucleotide-diphospho-sugar transferases"/>
    <property type="match status" value="1"/>
</dbReference>
<dbReference type="AlphaFoldDB" id="H1YXC5"/>
<dbReference type="HOGENOM" id="CLU_025996_0_4_2"/>
<dbReference type="FunCoup" id="H1YXC5">
    <property type="interactions" value="4"/>
</dbReference>
<dbReference type="STRING" id="937775.Metlim_2828"/>
<organism evidence="2 3">
    <name type="scientific">Methanoplanus limicola DSM 2279</name>
    <dbReference type="NCBI Taxonomy" id="937775"/>
    <lineage>
        <taxon>Archaea</taxon>
        <taxon>Methanobacteriati</taxon>
        <taxon>Methanobacteriota</taxon>
        <taxon>Stenosarchaea group</taxon>
        <taxon>Methanomicrobia</taxon>
        <taxon>Methanomicrobiales</taxon>
        <taxon>Methanomicrobiaceae</taxon>
        <taxon>Methanoplanus</taxon>
    </lineage>
</organism>
<dbReference type="Pfam" id="PF00535">
    <property type="entry name" value="Glycos_transf_2"/>
    <property type="match status" value="1"/>
</dbReference>
<dbReference type="PANTHER" id="PTHR22916">
    <property type="entry name" value="GLYCOSYLTRANSFERASE"/>
    <property type="match status" value="1"/>
</dbReference>
<evidence type="ECO:0000313" key="3">
    <source>
        <dbReference type="Proteomes" id="UP000005741"/>
    </source>
</evidence>
<sequence length="266" mass="31025">MAPKVSVIIPVYNGQQYIGKTIESVINQSFKEWEIIVVNDGSTDRSSDILHDYILKLGNKIRVYNTANGGVSNARNLGIKLSESDYISFLDQDDCFEKTKLEKQCSFLIKNPDVCLVYSNYSIIDNNDNITKNKIFEDSALKKGFIFDDLLYFNFIGISTVMVRRSVMNRVGGFNSDYRLCEDLELLLRISKICQIDYINESLLYYRDHYQSFTYKKIDQMIAELWNIHSFWRNKGENIFLKHPLRVLVLYLKMFNLKLKSLIHKG</sequence>